<reference evidence="1 2" key="1">
    <citation type="submission" date="2018-01" db="EMBL/GenBank/DDBJ databases">
        <title>Genome characterization of the sugarcane-associated fungus Trichoderma ghanense CCMA-1212 and their application in lignocelulose bioconversion.</title>
        <authorList>
            <person name="Steindorff A.S."/>
            <person name="Mendes T.D."/>
            <person name="Vilela E.S.D."/>
            <person name="Rodrigues D.S."/>
            <person name="Formighieri E.F."/>
            <person name="Melo I.S."/>
            <person name="Favaro L.C.L."/>
        </authorList>
    </citation>
    <scope>NUCLEOTIDE SEQUENCE [LARGE SCALE GENOMIC DNA]</scope>
    <source>
        <strain evidence="1 2">CCMA-1212</strain>
    </source>
</reference>
<protein>
    <submittedName>
        <fullName evidence="1">Uncharacterized protein</fullName>
    </submittedName>
</protein>
<dbReference type="EMBL" id="PPTA01000005">
    <property type="protein sequence ID" value="TFB03443.1"/>
    <property type="molecule type" value="Genomic_DNA"/>
</dbReference>
<evidence type="ECO:0000313" key="1">
    <source>
        <dbReference type="EMBL" id="TFB03443.1"/>
    </source>
</evidence>
<dbReference type="Proteomes" id="UP001642720">
    <property type="component" value="Unassembled WGS sequence"/>
</dbReference>
<sequence length="138" mass="15091">MAPELLVVAEDGIDSVLVKPLLSEPGEALCRSGPDASACRVRDRGHAYECVTPTVPTYLTYLPAYACTSTRRGNKIWVQVERPAAQLGPSFSPWEAARPPTRPGLAWRAGPQRFERKKAQAMLRSCALHAMAVSPKVY</sequence>
<accession>A0ABY2H5C6</accession>
<keyword evidence="2" id="KW-1185">Reference proteome</keyword>
<comment type="caution">
    <text evidence="1">The sequence shown here is derived from an EMBL/GenBank/DDBJ whole genome shotgun (WGS) entry which is preliminary data.</text>
</comment>
<organism evidence="1 2">
    <name type="scientific">Trichoderma ghanense</name>
    <dbReference type="NCBI Taxonomy" id="65468"/>
    <lineage>
        <taxon>Eukaryota</taxon>
        <taxon>Fungi</taxon>
        <taxon>Dikarya</taxon>
        <taxon>Ascomycota</taxon>
        <taxon>Pezizomycotina</taxon>
        <taxon>Sordariomycetes</taxon>
        <taxon>Hypocreomycetidae</taxon>
        <taxon>Hypocreales</taxon>
        <taxon>Hypocreaceae</taxon>
        <taxon>Trichoderma</taxon>
    </lineage>
</organism>
<name>A0ABY2H5C6_9HYPO</name>
<dbReference type="GeneID" id="300576355"/>
<dbReference type="RefSeq" id="XP_073559644.1">
    <property type="nucleotide sequence ID" value="XM_073701905.1"/>
</dbReference>
<proteinExistence type="predicted"/>
<gene>
    <name evidence="1" type="ORF">CCMA1212_004607</name>
</gene>
<evidence type="ECO:0000313" key="2">
    <source>
        <dbReference type="Proteomes" id="UP001642720"/>
    </source>
</evidence>